<dbReference type="AlphaFoldDB" id="A0A182TCA2"/>
<feature type="region of interest" description="Disordered" evidence="1">
    <location>
        <begin position="207"/>
        <end position="238"/>
    </location>
</feature>
<dbReference type="VEuPathDB" id="VectorBase:AMAM023975"/>
<organism evidence="2 3">
    <name type="scientific">Anopheles maculatus</name>
    <dbReference type="NCBI Taxonomy" id="74869"/>
    <lineage>
        <taxon>Eukaryota</taxon>
        <taxon>Metazoa</taxon>
        <taxon>Ecdysozoa</taxon>
        <taxon>Arthropoda</taxon>
        <taxon>Hexapoda</taxon>
        <taxon>Insecta</taxon>
        <taxon>Pterygota</taxon>
        <taxon>Neoptera</taxon>
        <taxon>Endopterygota</taxon>
        <taxon>Diptera</taxon>
        <taxon>Nematocera</taxon>
        <taxon>Culicoidea</taxon>
        <taxon>Culicidae</taxon>
        <taxon>Anophelinae</taxon>
        <taxon>Anopheles</taxon>
        <taxon>Anopheles maculatus group</taxon>
    </lineage>
</organism>
<evidence type="ECO:0000313" key="2">
    <source>
        <dbReference type="EnsemblMetazoa" id="AMAM023975-PA"/>
    </source>
</evidence>
<protein>
    <submittedName>
        <fullName evidence="2">Uncharacterized protein</fullName>
    </submittedName>
</protein>
<dbReference type="Proteomes" id="UP000075901">
    <property type="component" value="Unassembled WGS sequence"/>
</dbReference>
<feature type="region of interest" description="Disordered" evidence="1">
    <location>
        <begin position="1"/>
        <end position="48"/>
    </location>
</feature>
<proteinExistence type="predicted"/>
<keyword evidence="3" id="KW-1185">Reference proteome</keyword>
<feature type="compositionally biased region" description="Polar residues" evidence="1">
    <location>
        <begin position="1"/>
        <end position="14"/>
    </location>
</feature>
<accession>A0A182TCA2</accession>
<sequence>MEANGTEPTPSVASTPERPPRSKKQDVVTKEDDSRSLPSSPISTDPAVAQSAIKSILKRPTSMPAGTSAAVVEKDSSAPGYDTIRLNHTLVQRLAKLTTNGSGSDEGTTFGKNGTISARNLSDKRNSGSQFYLPTPFPVVAITSADSSPDSAQSTTSASGRKKVHFLVENEIIHDDDRLFAQMLFTEVSPALASVVEITNGVANGESETKASLTNSTELQTFSRKEPTPPNGVSTQVETEEPAKVILLPAPLSIATKASNGTNEGKSVDEYLGEILGLYLFPAKKRIERTGIGSLEIVRISPKNLKAQKLK</sequence>
<feature type="compositionally biased region" description="Polar residues" evidence="1">
    <location>
        <begin position="210"/>
        <end position="222"/>
    </location>
</feature>
<evidence type="ECO:0000313" key="3">
    <source>
        <dbReference type="Proteomes" id="UP000075901"/>
    </source>
</evidence>
<dbReference type="EnsemblMetazoa" id="AMAM023975-RA">
    <property type="protein sequence ID" value="AMAM023975-PA"/>
    <property type="gene ID" value="AMAM023975"/>
</dbReference>
<reference evidence="3" key="1">
    <citation type="submission" date="2013-09" db="EMBL/GenBank/DDBJ databases">
        <title>The Genome Sequence of Anopheles maculatus species B.</title>
        <authorList>
            <consortium name="The Broad Institute Genomics Platform"/>
            <person name="Neafsey D.E."/>
            <person name="Besansky N."/>
            <person name="Howell P."/>
            <person name="Walton C."/>
            <person name="Young S.K."/>
            <person name="Zeng Q."/>
            <person name="Gargeya S."/>
            <person name="Fitzgerald M."/>
            <person name="Haas B."/>
            <person name="Abouelleil A."/>
            <person name="Allen A.W."/>
            <person name="Alvarado L."/>
            <person name="Arachchi H.M."/>
            <person name="Berlin A.M."/>
            <person name="Chapman S.B."/>
            <person name="Gainer-Dewar J."/>
            <person name="Goldberg J."/>
            <person name="Griggs A."/>
            <person name="Gujja S."/>
            <person name="Hansen M."/>
            <person name="Howarth C."/>
            <person name="Imamovic A."/>
            <person name="Ireland A."/>
            <person name="Larimer J."/>
            <person name="McCowan C."/>
            <person name="Murphy C."/>
            <person name="Pearson M."/>
            <person name="Poon T.W."/>
            <person name="Priest M."/>
            <person name="Roberts A."/>
            <person name="Saif S."/>
            <person name="Shea T."/>
            <person name="Sisk P."/>
            <person name="Sykes S."/>
            <person name="Wortman J."/>
            <person name="Nusbaum C."/>
            <person name="Birren B."/>
        </authorList>
    </citation>
    <scope>NUCLEOTIDE SEQUENCE [LARGE SCALE GENOMIC DNA]</scope>
    <source>
        <strain evidence="3">maculatus3</strain>
    </source>
</reference>
<reference evidence="2" key="2">
    <citation type="submission" date="2020-05" db="UniProtKB">
        <authorList>
            <consortium name="EnsemblMetazoa"/>
        </authorList>
    </citation>
    <scope>IDENTIFICATION</scope>
    <source>
        <strain evidence="2">maculatus3</strain>
    </source>
</reference>
<name>A0A182TCA2_9DIPT</name>
<evidence type="ECO:0000256" key="1">
    <source>
        <dbReference type="SAM" id="MobiDB-lite"/>
    </source>
</evidence>
<feature type="compositionally biased region" description="Basic and acidic residues" evidence="1">
    <location>
        <begin position="18"/>
        <end position="35"/>
    </location>
</feature>